<dbReference type="Proteomes" id="UP001360560">
    <property type="component" value="Unassembled WGS sequence"/>
</dbReference>
<dbReference type="InterPro" id="IPR043502">
    <property type="entry name" value="DNA/RNA_pol_sf"/>
</dbReference>
<protein>
    <recommendedName>
        <fullName evidence="10">DNA polymerase</fullName>
        <ecNumber evidence="10">2.7.7.7</ecNumber>
    </recommendedName>
</protein>
<dbReference type="SUPFAM" id="SSF56672">
    <property type="entry name" value="DNA/RNA polymerases"/>
    <property type="match status" value="1"/>
</dbReference>
<evidence type="ECO:0000256" key="8">
    <source>
        <dbReference type="ARBA" id="ARBA00023242"/>
    </source>
</evidence>
<dbReference type="EMBL" id="BTFZ01000017">
    <property type="protein sequence ID" value="GMM38136.1"/>
    <property type="molecule type" value="Genomic_DNA"/>
</dbReference>
<keyword evidence="3 10" id="KW-0808">Transferase</keyword>
<dbReference type="Gene3D" id="3.30.420.10">
    <property type="entry name" value="Ribonuclease H-like superfamily/Ribonuclease H"/>
    <property type="match status" value="1"/>
</dbReference>
<name>A0AAV5QUE4_9ASCO</name>
<evidence type="ECO:0000256" key="10">
    <source>
        <dbReference type="RuleBase" id="RU000442"/>
    </source>
</evidence>
<evidence type="ECO:0000256" key="6">
    <source>
        <dbReference type="ARBA" id="ARBA00022932"/>
    </source>
</evidence>
<evidence type="ECO:0000256" key="4">
    <source>
        <dbReference type="ARBA" id="ARBA00022695"/>
    </source>
</evidence>
<comment type="similarity">
    <text evidence="2 10">Belongs to the DNA polymerase type-B family.</text>
</comment>
<dbReference type="GO" id="GO:0003677">
    <property type="term" value="F:DNA binding"/>
    <property type="evidence" value="ECO:0007669"/>
    <property type="project" value="UniProtKB-KW"/>
</dbReference>
<dbReference type="InterPro" id="IPR023211">
    <property type="entry name" value="DNA_pol_palm_dom_sf"/>
</dbReference>
<dbReference type="InterPro" id="IPR012337">
    <property type="entry name" value="RNaseH-like_sf"/>
</dbReference>
<dbReference type="SUPFAM" id="SSF53098">
    <property type="entry name" value="Ribonuclease H-like"/>
    <property type="match status" value="1"/>
</dbReference>
<evidence type="ECO:0000256" key="7">
    <source>
        <dbReference type="ARBA" id="ARBA00023125"/>
    </source>
</evidence>
<dbReference type="PANTHER" id="PTHR33568:SF3">
    <property type="entry name" value="DNA-DIRECTED DNA POLYMERASE"/>
    <property type="match status" value="1"/>
</dbReference>
<dbReference type="PANTHER" id="PTHR33568">
    <property type="entry name" value="DNA POLYMERASE"/>
    <property type="match status" value="1"/>
</dbReference>
<dbReference type="Gene3D" id="3.90.1600.10">
    <property type="entry name" value="Palm domain of DNA polymerase"/>
    <property type="match status" value="1"/>
</dbReference>
<evidence type="ECO:0000256" key="1">
    <source>
        <dbReference type="ARBA" id="ARBA00004123"/>
    </source>
</evidence>
<dbReference type="GeneID" id="90076125"/>
<keyword evidence="4 10" id="KW-0548">Nucleotidyltransferase</keyword>
<organism evidence="12 13">
    <name type="scientific">Saccharomycopsis crataegensis</name>
    <dbReference type="NCBI Taxonomy" id="43959"/>
    <lineage>
        <taxon>Eukaryota</taxon>
        <taxon>Fungi</taxon>
        <taxon>Dikarya</taxon>
        <taxon>Ascomycota</taxon>
        <taxon>Saccharomycotina</taxon>
        <taxon>Saccharomycetes</taxon>
        <taxon>Saccharomycopsidaceae</taxon>
        <taxon>Saccharomycopsis</taxon>
    </lineage>
</organism>
<dbReference type="GO" id="GO:0006260">
    <property type="term" value="P:DNA replication"/>
    <property type="evidence" value="ECO:0007669"/>
    <property type="project" value="UniProtKB-KW"/>
</dbReference>
<comment type="subcellular location">
    <subcellularLocation>
        <location evidence="1">Nucleus</location>
    </subcellularLocation>
</comment>
<dbReference type="InterPro" id="IPR006172">
    <property type="entry name" value="DNA-dir_DNA_pol_B"/>
</dbReference>
<dbReference type="InterPro" id="IPR004868">
    <property type="entry name" value="DNA-dir_DNA_pol_B_mt/vir"/>
</dbReference>
<feature type="domain" description="DNA-directed DNA polymerase family B mitochondria/virus" evidence="11">
    <location>
        <begin position="398"/>
        <end position="834"/>
    </location>
</feature>
<evidence type="ECO:0000256" key="3">
    <source>
        <dbReference type="ARBA" id="ARBA00022679"/>
    </source>
</evidence>
<evidence type="ECO:0000256" key="9">
    <source>
        <dbReference type="ARBA" id="ARBA00049244"/>
    </source>
</evidence>
<dbReference type="Pfam" id="PF03175">
    <property type="entry name" value="DNA_pol_B_2"/>
    <property type="match status" value="1"/>
</dbReference>
<evidence type="ECO:0000313" key="13">
    <source>
        <dbReference type="Proteomes" id="UP001360560"/>
    </source>
</evidence>
<comment type="caution">
    <text evidence="12">The sequence shown here is derived from an EMBL/GenBank/DDBJ whole genome shotgun (WGS) entry which is preliminary data.</text>
</comment>
<reference evidence="12 13" key="1">
    <citation type="journal article" date="2023" name="Elife">
        <title>Identification of key yeast species and microbe-microbe interactions impacting larval growth of Drosophila in the wild.</title>
        <authorList>
            <person name="Mure A."/>
            <person name="Sugiura Y."/>
            <person name="Maeda R."/>
            <person name="Honda K."/>
            <person name="Sakurai N."/>
            <person name="Takahashi Y."/>
            <person name="Watada M."/>
            <person name="Katoh T."/>
            <person name="Gotoh A."/>
            <person name="Gotoh Y."/>
            <person name="Taniguchi I."/>
            <person name="Nakamura K."/>
            <person name="Hayashi T."/>
            <person name="Katayama T."/>
            <person name="Uemura T."/>
            <person name="Hattori Y."/>
        </authorList>
    </citation>
    <scope>NUCLEOTIDE SEQUENCE [LARGE SCALE GENOMIC DNA]</scope>
    <source>
        <strain evidence="12 13">SC-9</strain>
    </source>
</reference>
<dbReference type="GO" id="GO:0005634">
    <property type="term" value="C:nucleus"/>
    <property type="evidence" value="ECO:0007669"/>
    <property type="project" value="UniProtKB-SubCell"/>
</dbReference>
<dbReference type="InterPro" id="IPR017964">
    <property type="entry name" value="DNA-dir_DNA_pol_B_CS"/>
</dbReference>
<proteinExistence type="inferred from homology"/>
<keyword evidence="6 10" id="KW-0239">DNA-directed DNA polymerase</keyword>
<keyword evidence="5 10" id="KW-0235">DNA replication</keyword>
<dbReference type="EC" id="2.7.7.7" evidence="10"/>
<dbReference type="SMART" id="SM00486">
    <property type="entry name" value="POLBc"/>
    <property type="match status" value="1"/>
</dbReference>
<dbReference type="GO" id="GO:0000166">
    <property type="term" value="F:nucleotide binding"/>
    <property type="evidence" value="ECO:0007669"/>
    <property type="project" value="InterPro"/>
</dbReference>
<keyword evidence="7 10" id="KW-0238">DNA-binding</keyword>
<dbReference type="AlphaFoldDB" id="A0AAV5QUE4"/>
<dbReference type="Gene3D" id="1.10.287.690">
    <property type="entry name" value="Helix hairpin bin"/>
    <property type="match status" value="1"/>
</dbReference>
<keyword evidence="13" id="KW-1185">Reference proteome</keyword>
<evidence type="ECO:0000256" key="2">
    <source>
        <dbReference type="ARBA" id="ARBA00005755"/>
    </source>
</evidence>
<dbReference type="PRINTS" id="PR00106">
    <property type="entry name" value="DNAPOLB"/>
</dbReference>
<dbReference type="InterPro" id="IPR036397">
    <property type="entry name" value="RNaseH_sf"/>
</dbReference>
<evidence type="ECO:0000259" key="11">
    <source>
        <dbReference type="Pfam" id="PF03175"/>
    </source>
</evidence>
<sequence length="959" mass="112450">MDLNKEAIDRLKSKFKSNFDSLPEDVKQFLISNEIKLIDEEQEEASKNNLSRHLAQVNYKKNKMKKEREKVSKWSYDKIVKSTISEINTVYNVDLKLNTFSLDLLKSYKDEYNIFIENLKNKRFYLSFKFCHLYFYIEKNGKIFASTRITRITPSTFEKDITRAYGKLDSLLNTLQDDVYGYQPILTEGQCNTLAIFRFYYITIPRCVKNWDLSETTIHFNFAKLFCANKEDKSCIEQCSNFLWNTEISDFNQFLEQEKLVVFEPKSYINTISDIKNFYDLQLCHFSKNTFKDDHYCVLYFKEHIGVLYDFNLSFINSSYSVTKFTPLKSSFNQTNTVCFDIECYFDPNMDLSQVNIPYLCCYTYLEDKNRKIYSTEGRDSVLEMLNSVSKQYPFQTVELIAHNGGNYDFHYIISSIHDPSIIKNIMIRNNSFISFEFELNSTRFIVKDSYSFLLCSLSNAAKAFNVDSAKTDFPHHLMKSKEDINNKLPKWDSIEEVLNVHYEKDRMFITSDNIIHYSEDKTSKKLIDWARQYCENDVIVLADVWIKFKEAVFDIFQSDVVDKSHTLAGMSFNLFKAFLSPDIFLIHPRKEDYLNIRKSLIGGRCISTNGIHEDVLCLDVKSLYPAAMAYYDQPYGMMKKVKVKNPHKLGVYYVSVLPNKNPTSNFFPLRKEDNTIYYLDNYGQEYSAWYTSVDIDIGLQEGHKIQYNAFDETGYIGYEWEHKGKIFKDYIENVLYKYKLQFENENNQVKRQVIKIIMNSLWGKFAQKWIDTVYDFKLGWEIDIEDDAYMVWDTEYVLVKGKEDKETGNKPIQNGVFTLSYARLHMKKLWDAAVKNNTVCLYSDTDSIFVRKSDFNLNAKIGDIPVLGSDMGQLELEATLDSLICAGKKQYIGFKKIIDGKIVEKSRFKGIPSKYVTPDMFSFLLKSKDNKAVVKFLKFRREWGSVRGYIESKEVKAT</sequence>
<dbReference type="RefSeq" id="XP_064855132.1">
    <property type="nucleotide sequence ID" value="XM_064999060.1"/>
</dbReference>
<evidence type="ECO:0000256" key="5">
    <source>
        <dbReference type="ARBA" id="ARBA00022705"/>
    </source>
</evidence>
<comment type="catalytic activity">
    <reaction evidence="9 10">
        <text>DNA(n) + a 2'-deoxyribonucleoside 5'-triphosphate = DNA(n+1) + diphosphate</text>
        <dbReference type="Rhea" id="RHEA:22508"/>
        <dbReference type="Rhea" id="RHEA-COMP:17339"/>
        <dbReference type="Rhea" id="RHEA-COMP:17340"/>
        <dbReference type="ChEBI" id="CHEBI:33019"/>
        <dbReference type="ChEBI" id="CHEBI:61560"/>
        <dbReference type="ChEBI" id="CHEBI:173112"/>
        <dbReference type="EC" id="2.7.7.7"/>
    </reaction>
</comment>
<keyword evidence="8" id="KW-0539">Nucleus</keyword>
<accession>A0AAV5QUE4</accession>
<dbReference type="GO" id="GO:0003887">
    <property type="term" value="F:DNA-directed DNA polymerase activity"/>
    <property type="evidence" value="ECO:0007669"/>
    <property type="project" value="UniProtKB-KW"/>
</dbReference>
<evidence type="ECO:0000313" key="12">
    <source>
        <dbReference type="EMBL" id="GMM38136.1"/>
    </source>
</evidence>
<dbReference type="PROSITE" id="PS00116">
    <property type="entry name" value="DNA_POLYMERASE_B"/>
    <property type="match status" value="1"/>
</dbReference>
<gene>
    <name evidence="12" type="ORF">DASC09_054750</name>
</gene>